<organism evidence="4 5">
    <name type="scientific">Sphagnum troendelagicum</name>
    <dbReference type="NCBI Taxonomy" id="128251"/>
    <lineage>
        <taxon>Eukaryota</taxon>
        <taxon>Viridiplantae</taxon>
        <taxon>Streptophyta</taxon>
        <taxon>Embryophyta</taxon>
        <taxon>Bryophyta</taxon>
        <taxon>Sphagnophytina</taxon>
        <taxon>Sphagnopsida</taxon>
        <taxon>Sphagnales</taxon>
        <taxon>Sphagnaceae</taxon>
        <taxon>Sphagnum</taxon>
    </lineage>
</organism>
<protein>
    <recommendedName>
        <fullName evidence="6">Ternary complex factor MIP1 leucine-zipper domain-containing protein</fullName>
    </recommendedName>
</protein>
<dbReference type="EMBL" id="OZ019902">
    <property type="protein sequence ID" value="CAK9194843.1"/>
    <property type="molecule type" value="Genomic_DNA"/>
</dbReference>
<dbReference type="InterPro" id="IPR025757">
    <property type="entry name" value="MIP1_Leuzipper"/>
</dbReference>
<dbReference type="InterPro" id="IPR006869">
    <property type="entry name" value="DUF547"/>
</dbReference>
<feature type="domain" description="DUF547" evidence="2">
    <location>
        <begin position="496"/>
        <end position="627"/>
    </location>
</feature>
<dbReference type="Pfam" id="PF14389">
    <property type="entry name" value="Lzipper-MIP1"/>
    <property type="match status" value="1"/>
</dbReference>
<reference evidence="4" key="1">
    <citation type="submission" date="2024-02" db="EMBL/GenBank/DDBJ databases">
        <authorList>
            <consortium name="ELIXIR-Norway"/>
            <consortium name="Elixir Norway"/>
        </authorList>
    </citation>
    <scope>NUCLEOTIDE SEQUENCE</scope>
</reference>
<evidence type="ECO:0000313" key="5">
    <source>
        <dbReference type="Proteomes" id="UP001497512"/>
    </source>
</evidence>
<dbReference type="PANTHER" id="PTHR23054">
    <property type="entry name" value="TERNARY COMPLEX FACTOR MIP1, LEUCINE-ZIPPER-RELATED"/>
    <property type="match status" value="1"/>
</dbReference>
<dbReference type="Proteomes" id="UP001497512">
    <property type="component" value="Chromosome 10"/>
</dbReference>
<feature type="region of interest" description="Disordered" evidence="1">
    <location>
        <begin position="13"/>
        <end position="43"/>
    </location>
</feature>
<name>A0ABP0TFF4_9BRYO</name>
<evidence type="ECO:0000313" key="4">
    <source>
        <dbReference type="EMBL" id="CAK9194843.1"/>
    </source>
</evidence>
<gene>
    <name evidence="4" type="ORF">CSSPTR1EN2_LOCUS2728</name>
</gene>
<evidence type="ECO:0000259" key="2">
    <source>
        <dbReference type="Pfam" id="PF04784"/>
    </source>
</evidence>
<evidence type="ECO:0000259" key="3">
    <source>
        <dbReference type="Pfam" id="PF14389"/>
    </source>
</evidence>
<keyword evidence="5" id="KW-1185">Reference proteome</keyword>
<dbReference type="Pfam" id="PF04784">
    <property type="entry name" value="DUF547"/>
    <property type="match status" value="1"/>
</dbReference>
<feature type="domain" description="Ternary complex factor MIP1 leucine-zipper" evidence="3">
    <location>
        <begin position="156"/>
        <end position="234"/>
    </location>
</feature>
<sequence>MDLAIIRLKRKKVPGKGNTRSSSAVSGPSFEATSEAGADATDSISVSDRQAQILWKTDCKQVQHRQQSKIAPQQWMVSQNCACVHDFELHLSHGNRRFDSKSRRQKQASNKHKGHCFSAARVRLVDKFRDVHSVEEEDGESEGLDENIKIFERLLQRSALEEEVLLLHKRLEEELELHSVLETAVAHVPGTLTSFPYHLPIAAQELLADIAVLEVAVLKLKEKSTALRSQVVQEQTKREIAELHRERSGPILQPKGQGSPVPPPSPQQMIICADSQCNRPSHALVTPEQPEFLTATSVQDDKMFPCSPSAGHLWKVSPFGSWPLYVHAFSRLQFCPVTSLTCTRTEGEDRREPSDLVKTPNQLSERMVHSMVSIYCHLAVQNVISGKSSPSGSIHSPTSPFGHQSNSSASSLSESSLVSFVRSPLVDLRNEEVILADATLDPFKVRNNIPWMDIGAYGHVFEVARLSLDEDQLNYVAQALQDFKLLVEQLASVDPSHLSHDEKLAFWINLYNTLMMDGYLTYGIPQSELKFFSLLQKVAYTVGGHLFSAAMIEYSLLKSKSSATHPQIMLSMALHRNKFTEARKFGIDRPEPLINFALCCGTWSAPMLRIYTAEKVHMQLEDAFHNYTQASVGISTTGKLLVPKLLQRYAQNFVEDSDLLDWICNLLPSSQVDVICECIQQQHHHIFGSSNITIVPFNFTFRYLFHADIARTLMSL</sequence>
<accession>A0ABP0TFF4</accession>
<dbReference type="PANTHER" id="PTHR23054:SF53">
    <property type="entry name" value="OS06G0704100 PROTEIN"/>
    <property type="match status" value="1"/>
</dbReference>
<proteinExistence type="predicted"/>
<evidence type="ECO:0008006" key="6">
    <source>
        <dbReference type="Google" id="ProtNLM"/>
    </source>
</evidence>
<evidence type="ECO:0000256" key="1">
    <source>
        <dbReference type="SAM" id="MobiDB-lite"/>
    </source>
</evidence>